<dbReference type="PANTHER" id="PTHR43300:SF7">
    <property type="entry name" value="UDP-N-ACETYLBACILLOSAMINE N-ACETYLTRANSFERASE"/>
    <property type="match status" value="1"/>
</dbReference>
<dbReference type="Gene3D" id="3.40.50.20">
    <property type="match status" value="1"/>
</dbReference>
<dbReference type="Proteomes" id="UP001228044">
    <property type="component" value="Unassembled WGS sequence"/>
</dbReference>
<comment type="caution">
    <text evidence="3">The sequence shown here is derived from an EMBL/GenBank/DDBJ whole genome shotgun (WGS) entry which is preliminary data.</text>
</comment>
<dbReference type="InterPro" id="IPR041561">
    <property type="entry name" value="PglD_N"/>
</dbReference>
<organism evidence="3 4">
    <name type="scientific">Roseateles violae</name>
    <dbReference type="NCBI Taxonomy" id="3058042"/>
    <lineage>
        <taxon>Bacteria</taxon>
        <taxon>Pseudomonadati</taxon>
        <taxon>Pseudomonadota</taxon>
        <taxon>Betaproteobacteria</taxon>
        <taxon>Burkholderiales</taxon>
        <taxon>Sphaerotilaceae</taxon>
        <taxon>Roseateles</taxon>
    </lineage>
</organism>
<comment type="similarity">
    <text evidence="1">Belongs to the transferase hexapeptide repeat family.</text>
</comment>
<keyword evidence="4" id="KW-1185">Reference proteome</keyword>
<dbReference type="RefSeq" id="WP_290359262.1">
    <property type="nucleotide sequence ID" value="NZ_JAUHHC010000003.1"/>
</dbReference>
<dbReference type="InterPro" id="IPR001451">
    <property type="entry name" value="Hexapep"/>
</dbReference>
<evidence type="ECO:0000259" key="2">
    <source>
        <dbReference type="Pfam" id="PF17836"/>
    </source>
</evidence>
<evidence type="ECO:0000256" key="1">
    <source>
        <dbReference type="ARBA" id="ARBA00007274"/>
    </source>
</evidence>
<dbReference type="NCBIfam" id="TIGR03570">
    <property type="entry name" value="NeuD_NnaD"/>
    <property type="match status" value="1"/>
</dbReference>
<dbReference type="InterPro" id="IPR011004">
    <property type="entry name" value="Trimer_LpxA-like_sf"/>
</dbReference>
<dbReference type="InterPro" id="IPR020019">
    <property type="entry name" value="AcTrfase_PglD-like"/>
</dbReference>
<proteinExistence type="inferred from homology"/>
<accession>A0ABT8DRI1</accession>
<feature type="domain" description="PglD N-terminal" evidence="2">
    <location>
        <begin position="5"/>
        <end position="87"/>
    </location>
</feature>
<dbReference type="InterPro" id="IPR050179">
    <property type="entry name" value="Trans_hexapeptide_repeat"/>
</dbReference>
<dbReference type="Gene3D" id="2.160.10.10">
    <property type="entry name" value="Hexapeptide repeat proteins"/>
    <property type="match status" value="1"/>
</dbReference>
<name>A0ABT8DRI1_9BURK</name>
<dbReference type="PANTHER" id="PTHR43300">
    <property type="entry name" value="ACETYLTRANSFERASE"/>
    <property type="match status" value="1"/>
</dbReference>
<evidence type="ECO:0000313" key="4">
    <source>
        <dbReference type="Proteomes" id="UP001228044"/>
    </source>
</evidence>
<gene>
    <name evidence="3" type="ORF">QWJ38_11700</name>
</gene>
<dbReference type="Pfam" id="PF17836">
    <property type="entry name" value="PglD_N"/>
    <property type="match status" value="1"/>
</dbReference>
<dbReference type="EMBL" id="JAUHHC010000003">
    <property type="protein sequence ID" value="MDN3920945.1"/>
    <property type="molecule type" value="Genomic_DNA"/>
</dbReference>
<protein>
    <submittedName>
        <fullName evidence="3">Acetyltransferase</fullName>
    </submittedName>
</protein>
<dbReference type="Pfam" id="PF00132">
    <property type="entry name" value="Hexapep"/>
    <property type="match status" value="1"/>
</dbReference>
<evidence type="ECO:0000313" key="3">
    <source>
        <dbReference type="EMBL" id="MDN3920945.1"/>
    </source>
</evidence>
<dbReference type="CDD" id="cd03360">
    <property type="entry name" value="LbH_AT_putative"/>
    <property type="match status" value="1"/>
</dbReference>
<dbReference type="SUPFAM" id="SSF51161">
    <property type="entry name" value="Trimeric LpxA-like enzymes"/>
    <property type="match status" value="1"/>
</dbReference>
<sequence>MSTPIAIVGAGGFAREVLQIILDINDQSPQAPIWQPVGFIIEHGYSNPGTIHGLPVHTGLTWLSSHPEVQTIIAIGAPSARRQVALRLAEVCQNAFATLVHPRAWIGRHVEIGPGSVICAGSLLTTDISIGAHVQIHIGGTIGHDATLDDFATLYPSVKISGNVHLGEGCEIGAGSVFIPKTHVGRWAVVGAGSVVTKPLPENTTAVGAPARAIKTHPANWHEG</sequence>
<reference evidence="3 4" key="1">
    <citation type="submission" date="2023-06" db="EMBL/GenBank/DDBJ databases">
        <title>Pelomonas sp. PFR6 16S ribosomal RNA gene Genome sequencing and assembly.</title>
        <authorList>
            <person name="Woo H."/>
        </authorList>
    </citation>
    <scope>NUCLEOTIDE SEQUENCE [LARGE SCALE GENOMIC DNA]</scope>
    <source>
        <strain evidence="3 4">PFR6</strain>
    </source>
</reference>